<dbReference type="EMBL" id="CP051672">
    <property type="protein sequence ID" value="QJE30718.1"/>
    <property type="molecule type" value="Genomic_DNA"/>
</dbReference>
<evidence type="ECO:0000313" key="1">
    <source>
        <dbReference type="EMBL" id="QJE30718.1"/>
    </source>
</evidence>
<name>A0A7L5EHA7_PARDI</name>
<evidence type="ECO:0000313" key="2">
    <source>
        <dbReference type="Proteomes" id="UP000501982"/>
    </source>
</evidence>
<protein>
    <recommendedName>
        <fullName evidence="3">Type II toxin-antitoxin system HicB family antitoxin</fullName>
    </recommendedName>
</protein>
<dbReference type="RefSeq" id="WP_170106426.1">
    <property type="nucleotide sequence ID" value="NZ_CP051672.1"/>
</dbReference>
<gene>
    <name evidence="1" type="ORF">HHO38_21665</name>
</gene>
<dbReference type="AlphaFoldDB" id="A0A7L5EHA7"/>
<dbReference type="SUPFAM" id="SSF143100">
    <property type="entry name" value="TTHA1013/TTHA0281-like"/>
    <property type="match status" value="1"/>
</dbReference>
<dbReference type="Proteomes" id="UP000501982">
    <property type="component" value="Chromosome"/>
</dbReference>
<evidence type="ECO:0008006" key="3">
    <source>
        <dbReference type="Google" id="ProtNLM"/>
    </source>
</evidence>
<dbReference type="Gene3D" id="3.30.160.250">
    <property type="match status" value="1"/>
</dbReference>
<proteinExistence type="predicted"/>
<accession>A0A7L5EHA7</accession>
<sequence length="127" mass="14418">MANKLILKAEAKDNAATEYRFSLEFYIFREDGNYIAYCPALDLSTCAETYNDAISSFYEMFQLHVECCVETGTLHDDLLAHGWKFRKKSILPPAFTVLMKKPEMKKLLGSNLSFERVVAPARIPALA</sequence>
<dbReference type="InterPro" id="IPR035069">
    <property type="entry name" value="TTHA1013/TTHA0281-like"/>
</dbReference>
<organism evidence="1 2">
    <name type="scientific">Parabacteroides distasonis</name>
    <dbReference type="NCBI Taxonomy" id="823"/>
    <lineage>
        <taxon>Bacteria</taxon>
        <taxon>Pseudomonadati</taxon>
        <taxon>Bacteroidota</taxon>
        <taxon>Bacteroidia</taxon>
        <taxon>Bacteroidales</taxon>
        <taxon>Tannerellaceae</taxon>
        <taxon>Parabacteroides</taxon>
    </lineage>
</organism>
<reference evidence="1 2" key="1">
    <citation type="submission" date="2020-04" db="EMBL/GenBank/DDBJ databases">
        <title>Complete Genomes and Methylome analysis of CBBP consortium that reverse antibiotic-induced susceptibility to vancomycin-resistant Enterococcus faecium infection.</title>
        <authorList>
            <person name="Fomenkov A."/>
            <person name="Zhang Z."/>
            <person name="Pamer E."/>
            <person name="Roberts R.J."/>
        </authorList>
    </citation>
    <scope>NUCLEOTIDE SEQUENCE [LARGE SCALE GENOMIC DNA]</scope>
    <source>
        <strain evidence="2">CBBP</strain>
    </source>
</reference>